<gene>
    <name evidence="2" type="ORF">V6N11_019096</name>
</gene>
<dbReference type="InterPro" id="IPR002156">
    <property type="entry name" value="RNaseH_domain"/>
</dbReference>
<sequence length="92" mass="10182">MDGIVSSSTGIGPVGGIFRADDGSWILDFNKTINIMHPLQTKLWGIFVGLQIAWDNRFERLLIQSDNKEAINRLNGANASFDSYSLIRAIAK</sequence>
<accession>A0ABR2R1F7</accession>
<proteinExistence type="predicted"/>
<dbReference type="CDD" id="cd06222">
    <property type="entry name" value="RNase_H_like"/>
    <property type="match status" value="1"/>
</dbReference>
<dbReference type="PANTHER" id="PTHR47723:SF19">
    <property type="entry name" value="POLYNUCLEOTIDYL TRANSFERASE, RIBONUCLEASE H-LIKE SUPERFAMILY PROTEIN"/>
    <property type="match status" value="1"/>
</dbReference>
<dbReference type="Pfam" id="PF13456">
    <property type="entry name" value="RVT_3"/>
    <property type="match status" value="1"/>
</dbReference>
<dbReference type="InterPro" id="IPR012337">
    <property type="entry name" value="RNaseH-like_sf"/>
</dbReference>
<evidence type="ECO:0000313" key="3">
    <source>
        <dbReference type="Proteomes" id="UP001396334"/>
    </source>
</evidence>
<dbReference type="Gene3D" id="3.30.420.10">
    <property type="entry name" value="Ribonuclease H-like superfamily/Ribonuclease H"/>
    <property type="match status" value="1"/>
</dbReference>
<feature type="domain" description="RNase H type-1" evidence="1">
    <location>
        <begin position="2"/>
        <end position="84"/>
    </location>
</feature>
<dbReference type="SUPFAM" id="SSF53098">
    <property type="entry name" value="Ribonuclease H-like"/>
    <property type="match status" value="1"/>
</dbReference>
<dbReference type="InterPro" id="IPR053151">
    <property type="entry name" value="RNase_H-like"/>
</dbReference>
<dbReference type="InterPro" id="IPR044730">
    <property type="entry name" value="RNase_H-like_dom_plant"/>
</dbReference>
<dbReference type="EMBL" id="JBBPBN010000028">
    <property type="protein sequence ID" value="KAK9006762.1"/>
    <property type="molecule type" value="Genomic_DNA"/>
</dbReference>
<dbReference type="InterPro" id="IPR036397">
    <property type="entry name" value="RNaseH_sf"/>
</dbReference>
<keyword evidence="3" id="KW-1185">Reference proteome</keyword>
<organism evidence="2 3">
    <name type="scientific">Hibiscus sabdariffa</name>
    <name type="common">roselle</name>
    <dbReference type="NCBI Taxonomy" id="183260"/>
    <lineage>
        <taxon>Eukaryota</taxon>
        <taxon>Viridiplantae</taxon>
        <taxon>Streptophyta</taxon>
        <taxon>Embryophyta</taxon>
        <taxon>Tracheophyta</taxon>
        <taxon>Spermatophyta</taxon>
        <taxon>Magnoliopsida</taxon>
        <taxon>eudicotyledons</taxon>
        <taxon>Gunneridae</taxon>
        <taxon>Pentapetalae</taxon>
        <taxon>rosids</taxon>
        <taxon>malvids</taxon>
        <taxon>Malvales</taxon>
        <taxon>Malvaceae</taxon>
        <taxon>Malvoideae</taxon>
        <taxon>Hibiscus</taxon>
    </lineage>
</organism>
<reference evidence="2 3" key="1">
    <citation type="journal article" date="2024" name="G3 (Bethesda)">
        <title>Genome assembly of Hibiscus sabdariffa L. provides insights into metabolisms of medicinal natural products.</title>
        <authorList>
            <person name="Kim T."/>
        </authorList>
    </citation>
    <scope>NUCLEOTIDE SEQUENCE [LARGE SCALE GENOMIC DNA]</scope>
    <source>
        <strain evidence="2">TK-2024</strain>
        <tissue evidence="2">Old leaves</tissue>
    </source>
</reference>
<dbReference type="PANTHER" id="PTHR47723">
    <property type="entry name" value="OS05G0353850 PROTEIN"/>
    <property type="match status" value="1"/>
</dbReference>
<comment type="caution">
    <text evidence="2">The sequence shown here is derived from an EMBL/GenBank/DDBJ whole genome shotgun (WGS) entry which is preliminary data.</text>
</comment>
<protein>
    <recommendedName>
        <fullName evidence="1">RNase H type-1 domain-containing protein</fullName>
    </recommendedName>
</protein>
<evidence type="ECO:0000313" key="2">
    <source>
        <dbReference type="EMBL" id="KAK9006762.1"/>
    </source>
</evidence>
<name>A0ABR2R1F7_9ROSI</name>
<evidence type="ECO:0000259" key="1">
    <source>
        <dbReference type="Pfam" id="PF13456"/>
    </source>
</evidence>
<dbReference type="Proteomes" id="UP001396334">
    <property type="component" value="Unassembled WGS sequence"/>
</dbReference>